<dbReference type="WBParaSite" id="PSAMB.scaffold85size82680.g1726.t2">
    <property type="protein sequence ID" value="PSAMB.scaffold85size82680.g1726.t2"/>
    <property type="gene ID" value="PSAMB.scaffold85size82680.g1726"/>
</dbReference>
<organism evidence="2 3">
    <name type="scientific">Plectus sambesii</name>
    <dbReference type="NCBI Taxonomy" id="2011161"/>
    <lineage>
        <taxon>Eukaryota</taxon>
        <taxon>Metazoa</taxon>
        <taxon>Ecdysozoa</taxon>
        <taxon>Nematoda</taxon>
        <taxon>Chromadorea</taxon>
        <taxon>Plectida</taxon>
        <taxon>Plectina</taxon>
        <taxon>Plectoidea</taxon>
        <taxon>Plectidae</taxon>
        <taxon>Plectus</taxon>
    </lineage>
</organism>
<reference evidence="3" key="1">
    <citation type="submission" date="2022-11" db="UniProtKB">
        <authorList>
            <consortium name="WormBaseParasite"/>
        </authorList>
    </citation>
    <scope>IDENTIFICATION</scope>
</reference>
<proteinExistence type="predicted"/>
<evidence type="ECO:0000313" key="3">
    <source>
        <dbReference type="WBParaSite" id="PSAMB.scaffold85size82680.g1726.t2"/>
    </source>
</evidence>
<sequence>MFGCMRNHYRYSSVRDPAQRPLPPPSQHPYPLTKGASDSGGIKLLDNWISYLFNEGSVIAGRRLRVSVFLRWWSKEAPLFRQNRAFQWRAASGLEIVSCPLARERPFSVFASPTRPLSAEALNLPAAVGRRRRPVTWTARAVGQPLPGHVLTPPPPLILTSGLRAQLRAIGRLSRRMPATFLALSKKRRLVARPTVRPTLPPPLPGVARSSPRRVH</sequence>
<keyword evidence="2" id="KW-1185">Reference proteome</keyword>
<feature type="region of interest" description="Disordered" evidence="1">
    <location>
        <begin position="195"/>
        <end position="216"/>
    </location>
</feature>
<dbReference type="Proteomes" id="UP000887566">
    <property type="component" value="Unplaced"/>
</dbReference>
<evidence type="ECO:0000313" key="2">
    <source>
        <dbReference type="Proteomes" id="UP000887566"/>
    </source>
</evidence>
<evidence type="ECO:0000256" key="1">
    <source>
        <dbReference type="SAM" id="MobiDB-lite"/>
    </source>
</evidence>
<dbReference type="AlphaFoldDB" id="A0A914XL00"/>
<protein>
    <submittedName>
        <fullName evidence="3">Uncharacterized protein</fullName>
    </submittedName>
</protein>
<accession>A0A914XL00</accession>
<name>A0A914XL00_9BILA</name>